<comment type="caution">
    <text evidence="2">The sequence shown here is derived from an EMBL/GenBank/DDBJ whole genome shotgun (WGS) entry which is preliminary data.</text>
</comment>
<dbReference type="AlphaFoldDB" id="A0AAD7GMC9"/>
<evidence type="ECO:0000256" key="1">
    <source>
        <dbReference type="SAM" id="Phobius"/>
    </source>
</evidence>
<proteinExistence type="predicted"/>
<keyword evidence="1" id="KW-0812">Transmembrane</keyword>
<organism evidence="2 3">
    <name type="scientific">Mycena rosella</name>
    <name type="common">Pink bonnet</name>
    <name type="synonym">Agaricus rosellus</name>
    <dbReference type="NCBI Taxonomy" id="1033263"/>
    <lineage>
        <taxon>Eukaryota</taxon>
        <taxon>Fungi</taxon>
        <taxon>Dikarya</taxon>
        <taxon>Basidiomycota</taxon>
        <taxon>Agaricomycotina</taxon>
        <taxon>Agaricomycetes</taxon>
        <taxon>Agaricomycetidae</taxon>
        <taxon>Agaricales</taxon>
        <taxon>Marasmiineae</taxon>
        <taxon>Mycenaceae</taxon>
        <taxon>Mycena</taxon>
    </lineage>
</organism>
<keyword evidence="3" id="KW-1185">Reference proteome</keyword>
<reference evidence="2" key="1">
    <citation type="submission" date="2023-03" db="EMBL/GenBank/DDBJ databases">
        <title>Massive genome expansion in bonnet fungi (Mycena s.s.) driven by repeated elements and novel gene families across ecological guilds.</title>
        <authorList>
            <consortium name="Lawrence Berkeley National Laboratory"/>
            <person name="Harder C.B."/>
            <person name="Miyauchi S."/>
            <person name="Viragh M."/>
            <person name="Kuo A."/>
            <person name="Thoen E."/>
            <person name="Andreopoulos B."/>
            <person name="Lu D."/>
            <person name="Skrede I."/>
            <person name="Drula E."/>
            <person name="Henrissat B."/>
            <person name="Morin E."/>
            <person name="Kohler A."/>
            <person name="Barry K."/>
            <person name="LaButti K."/>
            <person name="Morin E."/>
            <person name="Salamov A."/>
            <person name="Lipzen A."/>
            <person name="Mereny Z."/>
            <person name="Hegedus B."/>
            <person name="Baldrian P."/>
            <person name="Stursova M."/>
            <person name="Weitz H."/>
            <person name="Taylor A."/>
            <person name="Grigoriev I.V."/>
            <person name="Nagy L.G."/>
            <person name="Martin F."/>
            <person name="Kauserud H."/>
        </authorList>
    </citation>
    <scope>NUCLEOTIDE SEQUENCE</scope>
    <source>
        <strain evidence="2">CBHHK067</strain>
    </source>
</reference>
<keyword evidence="1" id="KW-1133">Transmembrane helix</keyword>
<gene>
    <name evidence="2" type="ORF">B0H17DRAFT_1128071</name>
</gene>
<dbReference type="Proteomes" id="UP001221757">
    <property type="component" value="Unassembled WGS sequence"/>
</dbReference>
<evidence type="ECO:0000313" key="3">
    <source>
        <dbReference type="Proteomes" id="UP001221757"/>
    </source>
</evidence>
<keyword evidence="1" id="KW-0472">Membrane</keyword>
<evidence type="ECO:0000313" key="2">
    <source>
        <dbReference type="EMBL" id="KAJ7701852.1"/>
    </source>
</evidence>
<dbReference type="EMBL" id="JARKIE010000016">
    <property type="protein sequence ID" value="KAJ7701852.1"/>
    <property type="molecule type" value="Genomic_DNA"/>
</dbReference>
<protein>
    <submittedName>
        <fullName evidence="2">Uncharacterized protein</fullName>
    </submittedName>
</protein>
<feature type="transmembrane region" description="Helical" evidence="1">
    <location>
        <begin position="24"/>
        <end position="42"/>
    </location>
</feature>
<sequence>MTVISQHLTLTLTVLIQLIPNNTMRYIALVFASLSFAIYLILHKSPTCQVAGLDISIKHTEELFRTAVDECTRDPRFIFEAGLKLTEAKYVISSLHTKTINTKYGTWRMYPYHLTRLVLSIRKCQQEMKALWSAIVLELECARQENFQEDIKQKVASIARAFPSGKSIGGGIIKMEVTGRGARKYGFLGWLVVQRTNFIRVKDAEVSAPKLGLDIAK</sequence>
<name>A0AAD7GMC9_MYCRO</name>
<accession>A0AAD7GMC9</accession>